<keyword evidence="9" id="KW-0472">Membrane</keyword>
<reference evidence="15" key="1">
    <citation type="submission" date="2016-11" db="UniProtKB">
        <authorList>
            <consortium name="WormBaseParasite"/>
        </authorList>
    </citation>
    <scope>IDENTIFICATION</scope>
</reference>
<dbReference type="EMBL" id="CAJFCV020000001">
    <property type="protein sequence ID" value="CAG9081083.1"/>
    <property type="molecule type" value="Genomic_DNA"/>
</dbReference>
<dbReference type="GO" id="GO:0006493">
    <property type="term" value="P:protein O-linked glycosylation"/>
    <property type="evidence" value="ECO:0007669"/>
    <property type="project" value="TreeGrafter"/>
</dbReference>
<protein>
    <recommendedName>
        <fullName evidence="10">Hexosyltransferase</fullName>
        <ecNumber evidence="10">2.4.1.-</ecNumber>
    </recommendedName>
</protein>
<evidence type="ECO:0000256" key="7">
    <source>
        <dbReference type="ARBA" id="ARBA00022989"/>
    </source>
</evidence>
<evidence type="ECO:0000256" key="9">
    <source>
        <dbReference type="ARBA" id="ARBA00023136"/>
    </source>
</evidence>
<organism evidence="13 15">
    <name type="scientific">Bursaphelenchus xylophilus</name>
    <name type="common">Pinewood nematode worm</name>
    <name type="synonym">Aphelenchoides xylophilus</name>
    <dbReference type="NCBI Taxonomy" id="6326"/>
    <lineage>
        <taxon>Eukaryota</taxon>
        <taxon>Metazoa</taxon>
        <taxon>Ecdysozoa</taxon>
        <taxon>Nematoda</taxon>
        <taxon>Chromadorea</taxon>
        <taxon>Rhabditida</taxon>
        <taxon>Tylenchina</taxon>
        <taxon>Tylenchomorpha</taxon>
        <taxon>Aphelenchoidea</taxon>
        <taxon>Aphelenchoididae</taxon>
        <taxon>Bursaphelenchus</taxon>
    </lineage>
</organism>
<dbReference type="InterPro" id="IPR002659">
    <property type="entry name" value="Glyco_trans_31"/>
</dbReference>
<dbReference type="EC" id="2.4.1.-" evidence="10"/>
<proteinExistence type="inferred from homology"/>
<dbReference type="Proteomes" id="UP000659654">
    <property type="component" value="Unassembled WGS sequence"/>
</dbReference>
<dbReference type="GO" id="GO:0016758">
    <property type="term" value="F:hexosyltransferase activity"/>
    <property type="evidence" value="ECO:0007669"/>
    <property type="project" value="InterPro"/>
</dbReference>
<reference evidence="12" key="2">
    <citation type="submission" date="2020-09" db="EMBL/GenBank/DDBJ databases">
        <authorList>
            <person name="Kikuchi T."/>
        </authorList>
    </citation>
    <scope>NUCLEOTIDE SEQUENCE</scope>
    <source>
        <strain evidence="12">Ka4C1</strain>
    </source>
</reference>
<keyword evidence="3 10" id="KW-0328">Glycosyltransferase</keyword>
<evidence type="ECO:0000256" key="1">
    <source>
        <dbReference type="ARBA" id="ARBA00004323"/>
    </source>
</evidence>
<accession>A0A1I7S676</accession>
<comment type="similarity">
    <text evidence="2 10">Belongs to the glycosyltransferase 31 family.</text>
</comment>
<dbReference type="EMBL" id="CAJFDI010000001">
    <property type="protein sequence ID" value="CAD5208335.1"/>
    <property type="molecule type" value="Genomic_DNA"/>
</dbReference>
<dbReference type="Pfam" id="PF01762">
    <property type="entry name" value="Galactosyl_T"/>
    <property type="match status" value="1"/>
</dbReference>
<gene>
    <name evidence="12" type="ORF">BXYJ_LOCUS571</name>
</gene>
<evidence type="ECO:0000256" key="3">
    <source>
        <dbReference type="ARBA" id="ARBA00022676"/>
    </source>
</evidence>
<evidence type="ECO:0000313" key="12">
    <source>
        <dbReference type="EMBL" id="CAD5208335.1"/>
    </source>
</evidence>
<dbReference type="WBParaSite" id="BXY_0851200.1">
    <property type="protein sequence ID" value="BXY_0851200.1"/>
    <property type="gene ID" value="BXY_0851200"/>
</dbReference>
<evidence type="ECO:0000256" key="5">
    <source>
        <dbReference type="ARBA" id="ARBA00022692"/>
    </source>
</evidence>
<evidence type="ECO:0000256" key="10">
    <source>
        <dbReference type="RuleBase" id="RU363063"/>
    </source>
</evidence>
<dbReference type="OrthoDB" id="6355886at2759"/>
<dbReference type="PANTHER" id="PTHR11214">
    <property type="entry name" value="BETA-1,3-N-ACETYLGLUCOSAMINYLTRANSFERASE"/>
    <property type="match status" value="1"/>
</dbReference>
<feature type="signal peptide" evidence="11">
    <location>
        <begin position="1"/>
        <end position="20"/>
    </location>
</feature>
<dbReference type="GO" id="GO:0000139">
    <property type="term" value="C:Golgi membrane"/>
    <property type="evidence" value="ECO:0007669"/>
    <property type="project" value="UniProtKB-SubCell"/>
</dbReference>
<comment type="subcellular location">
    <subcellularLocation>
        <location evidence="1 10">Golgi apparatus membrane</location>
        <topology evidence="1 10">Single-pass type II membrane protein</topology>
    </subcellularLocation>
</comment>
<evidence type="ECO:0000256" key="11">
    <source>
        <dbReference type="SAM" id="SignalP"/>
    </source>
</evidence>
<dbReference type="AlphaFoldDB" id="A0A1I7S676"/>
<dbReference type="Proteomes" id="UP000582659">
    <property type="component" value="Unassembled WGS sequence"/>
</dbReference>
<dbReference type="Gene3D" id="3.90.550.50">
    <property type="match status" value="1"/>
</dbReference>
<evidence type="ECO:0000256" key="6">
    <source>
        <dbReference type="ARBA" id="ARBA00022968"/>
    </source>
</evidence>
<name>A0A1I7S676_BURXY</name>
<evidence type="ECO:0000256" key="4">
    <source>
        <dbReference type="ARBA" id="ARBA00022679"/>
    </source>
</evidence>
<dbReference type="PANTHER" id="PTHR11214:SF3">
    <property type="entry name" value="BETA-1,3-GALACTOSYLTRANSFERASE 6"/>
    <property type="match status" value="1"/>
</dbReference>
<evidence type="ECO:0000256" key="8">
    <source>
        <dbReference type="ARBA" id="ARBA00023034"/>
    </source>
</evidence>
<dbReference type="Proteomes" id="UP000095284">
    <property type="component" value="Unplaced"/>
</dbReference>
<sequence>MMYSQKWLLSLLLVAGTVVFVLLPSNQSNSPPREKKSSPNDKTEASFFESVDPSTMSFKEFEKSLQYDRVNLTMANYQRSYLIQRPPEGVCDGVEMVVYIMSMADEKSYKQREAIRNQIKEQNLTHSIIVRFFLGKLEDFRVDLIVPEIREFNDLVYYNVREFYRDNFIKWHSMHFWHSQYCPQVPYFLKLDDDTSVYFPRLFYWIGKNFDGRTTNLDKYFLCPEMRGFRPVRDRNNVRWYISRLEWPRTYWPTYCYGYFVLTTNKTVDILLNTTKETKLLHMDDVMFTGVMAEKADIPVVHFPGVVPRIAQDRHCGSGRVPLRIAVHNSKTPLRWRYDAARIRRTYCV</sequence>
<keyword evidence="4" id="KW-0808">Transferase</keyword>
<evidence type="ECO:0000313" key="15">
    <source>
        <dbReference type="WBParaSite" id="BXY_0851200.1"/>
    </source>
</evidence>
<dbReference type="eggNOG" id="KOG2287">
    <property type="taxonomic scope" value="Eukaryota"/>
</dbReference>
<keyword evidence="8 10" id="KW-0333">Golgi apparatus</keyword>
<keyword evidence="14" id="KW-1185">Reference proteome</keyword>
<feature type="chain" id="PRO_5035359730" description="Hexosyltransferase" evidence="11">
    <location>
        <begin position="21"/>
        <end position="349"/>
    </location>
</feature>
<evidence type="ECO:0000313" key="14">
    <source>
        <dbReference type="Proteomes" id="UP000659654"/>
    </source>
</evidence>
<evidence type="ECO:0000256" key="2">
    <source>
        <dbReference type="ARBA" id="ARBA00008661"/>
    </source>
</evidence>
<keyword evidence="11" id="KW-0732">Signal</keyword>
<keyword evidence="7" id="KW-1133">Transmembrane helix</keyword>
<dbReference type="SMR" id="A0A1I7S676"/>
<keyword evidence="6" id="KW-0735">Signal-anchor</keyword>
<keyword evidence="5" id="KW-0812">Transmembrane</keyword>
<evidence type="ECO:0000313" key="13">
    <source>
        <dbReference type="Proteomes" id="UP000095284"/>
    </source>
</evidence>